<keyword evidence="20" id="KW-1185">Reference proteome</keyword>
<evidence type="ECO:0000259" key="17">
    <source>
        <dbReference type="Pfam" id="PF18376"/>
    </source>
</evidence>
<dbReference type="InterPro" id="IPR053859">
    <property type="entry name" value="MVD-like_N"/>
</dbReference>
<comment type="catalytic activity">
    <reaction evidence="14 15 16">
        <text>(R)-5-diphosphomevalonate + ATP = isopentenyl diphosphate + ADP + phosphate + CO2</text>
        <dbReference type="Rhea" id="RHEA:23732"/>
        <dbReference type="ChEBI" id="CHEBI:16526"/>
        <dbReference type="ChEBI" id="CHEBI:30616"/>
        <dbReference type="ChEBI" id="CHEBI:43474"/>
        <dbReference type="ChEBI" id="CHEBI:57557"/>
        <dbReference type="ChEBI" id="CHEBI:128769"/>
        <dbReference type="ChEBI" id="CHEBI:456216"/>
        <dbReference type="EC" id="4.1.1.33"/>
    </reaction>
</comment>
<dbReference type="PIRSF" id="PIRSF015950">
    <property type="entry name" value="Mev_P_decrbx"/>
    <property type="match status" value="1"/>
</dbReference>
<dbReference type="InterPro" id="IPR036554">
    <property type="entry name" value="GHMP_kinase_C_sf"/>
</dbReference>
<evidence type="ECO:0000259" key="18">
    <source>
        <dbReference type="Pfam" id="PF22700"/>
    </source>
</evidence>
<dbReference type="Proteomes" id="UP000694846">
    <property type="component" value="Unplaced"/>
</dbReference>
<dbReference type="InterPro" id="IPR020568">
    <property type="entry name" value="Ribosomal_Su5_D2-typ_SF"/>
</dbReference>
<evidence type="ECO:0000256" key="11">
    <source>
        <dbReference type="ARBA" id="ARBA00023166"/>
    </source>
</evidence>
<evidence type="ECO:0000256" key="7">
    <source>
        <dbReference type="ARBA" id="ARBA00022840"/>
    </source>
</evidence>
<dbReference type="InterPro" id="IPR029765">
    <property type="entry name" value="Mev_diP_decarb"/>
</dbReference>
<dbReference type="Pfam" id="PF18376">
    <property type="entry name" value="MDD_C"/>
    <property type="match status" value="1"/>
</dbReference>
<dbReference type="GO" id="GO:0005524">
    <property type="term" value="F:ATP binding"/>
    <property type="evidence" value="ECO:0007669"/>
    <property type="project" value="UniProtKB-UniRule"/>
</dbReference>
<dbReference type="OrthoDB" id="10253702at2759"/>
<organism evidence="19">
    <name type="scientific">Sipha flava</name>
    <name type="common">yellow sugarcane aphid</name>
    <dbReference type="NCBI Taxonomy" id="143950"/>
    <lineage>
        <taxon>Eukaryota</taxon>
        <taxon>Metazoa</taxon>
        <taxon>Ecdysozoa</taxon>
        <taxon>Arthropoda</taxon>
        <taxon>Hexapoda</taxon>
        <taxon>Insecta</taxon>
        <taxon>Pterygota</taxon>
        <taxon>Neoptera</taxon>
        <taxon>Paraneoptera</taxon>
        <taxon>Hemiptera</taxon>
        <taxon>Sternorrhyncha</taxon>
        <taxon>Aphidomorpha</taxon>
        <taxon>Aphidoidea</taxon>
        <taxon>Aphididae</taxon>
        <taxon>Sipha</taxon>
    </lineage>
</organism>
<evidence type="ECO:0000256" key="4">
    <source>
        <dbReference type="ARBA" id="ARBA00019335"/>
    </source>
</evidence>
<dbReference type="InterPro" id="IPR014721">
    <property type="entry name" value="Ribsml_uS5_D2-typ_fold_subgr"/>
</dbReference>
<keyword evidence="12 16" id="KW-0753">Steroid metabolism</keyword>
<dbReference type="UniPathway" id="UPA00063"/>
<dbReference type="InterPro" id="IPR041431">
    <property type="entry name" value="Mvd1_C"/>
</dbReference>
<reference evidence="21" key="2">
    <citation type="submission" date="2025-04" db="UniProtKB">
        <authorList>
            <consortium name="RefSeq"/>
        </authorList>
    </citation>
    <scope>IDENTIFICATION</scope>
    <source>
        <tissue evidence="21">Whole body</tissue>
    </source>
</reference>
<gene>
    <name evidence="19" type="primary">mvd</name>
    <name evidence="21" type="synonym">LOC112681665</name>
    <name evidence="19" type="ORF">g.119040</name>
</gene>
<evidence type="ECO:0000313" key="19">
    <source>
        <dbReference type="EMBL" id="MBY78664.1"/>
    </source>
</evidence>
<sequence length="385" mass="42891">MDKVVTCMAPVNIATIKYWGKRDEHLILPLNDSVSLTLDCDQMHSQTSVVAGPFVKKDTVMLNGHVMPIETNERLQRCFSLIRKLIKEKKGENCPEAQWNIRVCSENNFPTAAGLASSAAGYACLVYTLANAFDLVTEDLPAIARQGSGSACRSIYGGFVHWKAGKDDLGSDSTAVQIATEAHWPEMRIIILVVNDSHKKTSSTVGMKKSVETSELLQYRVNKCVPERTKDIIEAIINKNFVKFAEITMRDSNQFHAICLDTYPPCVYLNGVSHEIITFIHDYNDAAGHVKVSYTFDAGPNAFLFILEKDLDLFMSELIQVFPSDKSKSKYIRGIKSTNPDQVAPYGFEPKEKDLLKYILVTKLGSGPKCIDNHLIDIDSIKNSD</sequence>
<dbReference type="FunFam" id="3.30.230.10:FF:000080">
    <property type="entry name" value="Diphosphomevalonate decarboxylase"/>
    <property type="match status" value="1"/>
</dbReference>
<keyword evidence="7 15" id="KW-0067">ATP-binding</keyword>
<keyword evidence="8 16" id="KW-0752">Steroid biosynthesis</keyword>
<dbReference type="Gene3D" id="3.30.70.890">
    <property type="entry name" value="GHMP kinase, C-terminal domain"/>
    <property type="match status" value="1"/>
</dbReference>
<accession>A0A2S2QLR1</accession>
<evidence type="ECO:0000256" key="2">
    <source>
        <dbReference type="ARBA" id="ARBA00008831"/>
    </source>
</evidence>
<evidence type="ECO:0000256" key="16">
    <source>
        <dbReference type="RuleBase" id="RU363086"/>
    </source>
</evidence>
<dbReference type="EMBL" id="GGMS01009461">
    <property type="protein sequence ID" value="MBY78664.1"/>
    <property type="molecule type" value="Transcribed_RNA"/>
</dbReference>
<dbReference type="FunFam" id="3.30.70.890:FF:000005">
    <property type="entry name" value="Diphosphomevalonate decarboxylase"/>
    <property type="match status" value="1"/>
</dbReference>
<dbReference type="GO" id="GO:0006695">
    <property type="term" value="P:cholesterol biosynthetic process"/>
    <property type="evidence" value="ECO:0007669"/>
    <property type="project" value="UniProtKB-UniPathway"/>
</dbReference>
<dbReference type="GO" id="GO:0019287">
    <property type="term" value="P:isopentenyl diphosphate biosynthetic process, mevalonate pathway"/>
    <property type="evidence" value="ECO:0007669"/>
    <property type="project" value="UniProtKB-UniRule"/>
</dbReference>
<dbReference type="SUPFAM" id="SSF54211">
    <property type="entry name" value="Ribosomal protein S5 domain 2-like"/>
    <property type="match status" value="1"/>
</dbReference>
<keyword evidence="11 16" id="KW-1207">Sterol metabolism</keyword>
<dbReference type="EC" id="4.1.1.33" evidence="3 15"/>
<evidence type="ECO:0000256" key="15">
    <source>
        <dbReference type="PIRNR" id="PIRNR015950"/>
    </source>
</evidence>
<protein>
    <recommendedName>
        <fullName evidence="4 15">Diphosphomevalonate decarboxylase</fullName>
        <ecNumber evidence="3 15">4.1.1.33</ecNumber>
    </recommendedName>
</protein>
<keyword evidence="16" id="KW-0153">Cholesterol metabolism</keyword>
<dbReference type="GO" id="GO:0005829">
    <property type="term" value="C:cytosol"/>
    <property type="evidence" value="ECO:0007669"/>
    <property type="project" value="InterPro"/>
</dbReference>
<evidence type="ECO:0000256" key="5">
    <source>
        <dbReference type="ARBA" id="ARBA00022516"/>
    </source>
</evidence>
<dbReference type="AlphaFoldDB" id="A0A2S2QLR1"/>
<dbReference type="SUPFAM" id="SSF55060">
    <property type="entry name" value="GHMP Kinase, C-terminal domain"/>
    <property type="match status" value="1"/>
</dbReference>
<evidence type="ECO:0000256" key="1">
    <source>
        <dbReference type="ARBA" id="ARBA00003812"/>
    </source>
</evidence>
<comment type="function">
    <text evidence="1 16">Catalyzes the ATP dependent decarboxylation of (R)-5-diphosphomevalonate to form isopentenyl diphosphate (IPP). Functions in the mevalonate (MVA) pathway leading to isopentenyl diphosphate (IPP), a key precursor for the biosynthesis of isoprenoids and sterol synthesis.</text>
</comment>
<keyword evidence="6 15" id="KW-0547">Nucleotide-binding</keyword>
<dbReference type="PANTHER" id="PTHR10977">
    <property type="entry name" value="DIPHOSPHOMEVALONATE DECARBOXYLASE"/>
    <property type="match status" value="1"/>
</dbReference>
<evidence type="ECO:0000256" key="9">
    <source>
        <dbReference type="ARBA" id="ARBA00023011"/>
    </source>
</evidence>
<dbReference type="PANTHER" id="PTHR10977:SF3">
    <property type="entry name" value="DIPHOSPHOMEVALONATE DECARBOXYLASE"/>
    <property type="match status" value="1"/>
</dbReference>
<feature type="domain" description="Diphosphomevalonate decarboxylase-like N-terminal" evidence="18">
    <location>
        <begin position="9"/>
        <end position="175"/>
    </location>
</feature>
<evidence type="ECO:0000256" key="12">
    <source>
        <dbReference type="ARBA" id="ARBA00023221"/>
    </source>
</evidence>
<dbReference type="GO" id="GO:0004163">
    <property type="term" value="F:diphosphomevalonate decarboxylase activity"/>
    <property type="evidence" value="ECO:0007669"/>
    <property type="project" value="UniProtKB-UniRule"/>
</dbReference>
<name>A0A2S2QLR1_9HEMI</name>
<evidence type="ECO:0000313" key="20">
    <source>
        <dbReference type="Proteomes" id="UP000694846"/>
    </source>
</evidence>
<evidence type="ECO:0000256" key="6">
    <source>
        <dbReference type="ARBA" id="ARBA00022741"/>
    </source>
</evidence>
<keyword evidence="9 16" id="KW-0756">Sterol biosynthesis</keyword>
<proteinExistence type="inferred from homology"/>
<keyword evidence="5 16" id="KW-0444">Lipid biosynthesis</keyword>
<evidence type="ECO:0000256" key="13">
    <source>
        <dbReference type="ARBA" id="ARBA00023239"/>
    </source>
</evidence>
<evidence type="ECO:0000256" key="14">
    <source>
        <dbReference type="ARBA" id="ARBA00048154"/>
    </source>
</evidence>
<dbReference type="RefSeq" id="XP_025407727.1">
    <property type="nucleotide sequence ID" value="XM_025551942.1"/>
</dbReference>
<evidence type="ECO:0000256" key="10">
    <source>
        <dbReference type="ARBA" id="ARBA00023098"/>
    </source>
</evidence>
<dbReference type="InterPro" id="IPR005935">
    <property type="entry name" value="Mev_decarb"/>
</dbReference>
<feature type="domain" description="Mvd1 C-terminal" evidence="17">
    <location>
        <begin position="189"/>
        <end position="370"/>
    </location>
</feature>
<evidence type="ECO:0000313" key="21">
    <source>
        <dbReference type="RefSeq" id="XP_025407727.1"/>
    </source>
</evidence>
<dbReference type="Gene3D" id="3.30.230.10">
    <property type="match status" value="1"/>
</dbReference>
<keyword evidence="13 15" id="KW-0456">Lyase</keyword>
<reference evidence="19" key="1">
    <citation type="submission" date="2018-04" db="EMBL/GenBank/DDBJ databases">
        <title>Transcriptome assembly of Sipha flava.</title>
        <authorList>
            <person name="Scully E.D."/>
            <person name="Geib S.M."/>
            <person name="Palmer N.A."/>
            <person name="Koch K."/>
            <person name="Bradshaw J."/>
            <person name="Heng-Moss T."/>
            <person name="Sarath G."/>
        </authorList>
    </citation>
    <scope>NUCLEOTIDE SEQUENCE</scope>
</reference>
<keyword evidence="10 15" id="KW-0443">Lipid metabolism</keyword>
<comment type="similarity">
    <text evidence="2 15 16">Belongs to the diphosphomevalonate decarboxylase family.</text>
</comment>
<dbReference type="Pfam" id="PF22700">
    <property type="entry name" value="MVD-like_N"/>
    <property type="match status" value="1"/>
</dbReference>
<comment type="pathway">
    <text evidence="16">Steroid biosynthesis; cholesterol biosynthesis.</text>
</comment>
<evidence type="ECO:0000256" key="8">
    <source>
        <dbReference type="ARBA" id="ARBA00022955"/>
    </source>
</evidence>
<evidence type="ECO:0000256" key="3">
    <source>
        <dbReference type="ARBA" id="ARBA00012296"/>
    </source>
</evidence>
<dbReference type="NCBIfam" id="TIGR01240">
    <property type="entry name" value="mevDPdecarb"/>
    <property type="match status" value="1"/>
</dbReference>
<keyword evidence="16" id="KW-0152">Cholesterol biosynthesis</keyword>